<evidence type="ECO:0000256" key="5">
    <source>
        <dbReference type="ARBA" id="ARBA00023136"/>
    </source>
</evidence>
<gene>
    <name evidence="8" type="ORF">Csp_A02660</name>
</gene>
<proteinExistence type="inferred from homology"/>
<keyword evidence="4 6" id="KW-1133">Transmembrane helix</keyword>
<dbReference type="InterPro" id="IPR007267">
    <property type="entry name" value="GtrA_DPMS_TM"/>
</dbReference>
<feature type="transmembrane region" description="Helical" evidence="6">
    <location>
        <begin position="20"/>
        <end position="37"/>
    </location>
</feature>
<keyword evidence="3 6" id="KW-0812">Transmembrane</keyword>
<organism evidence="8">
    <name type="scientific">Curvibacter symbiont subsp. Hydra magnipapillata</name>
    <dbReference type="NCBI Taxonomy" id="667019"/>
    <lineage>
        <taxon>Bacteria</taxon>
        <taxon>Pseudomonadati</taxon>
        <taxon>Pseudomonadota</taxon>
        <taxon>Betaproteobacteria</taxon>
        <taxon>Burkholderiales</taxon>
        <taxon>Comamonadaceae</taxon>
        <taxon>Curvibacter</taxon>
    </lineage>
</organism>
<comment type="similarity">
    <text evidence="2">Belongs to the GtrA family.</text>
</comment>
<evidence type="ECO:0000256" key="2">
    <source>
        <dbReference type="ARBA" id="ARBA00009399"/>
    </source>
</evidence>
<evidence type="ECO:0000256" key="3">
    <source>
        <dbReference type="ARBA" id="ARBA00022692"/>
    </source>
</evidence>
<dbReference type="Pfam" id="PF04138">
    <property type="entry name" value="GtrA_DPMS_TM"/>
    <property type="match status" value="1"/>
</dbReference>
<feature type="transmembrane region" description="Helical" evidence="6">
    <location>
        <begin position="131"/>
        <end position="149"/>
    </location>
</feature>
<feature type="domain" description="GtrA/DPMS transmembrane" evidence="7">
    <location>
        <begin position="107"/>
        <end position="159"/>
    </location>
</feature>
<sequence length="160" mass="17987">MIAVQRLVLWALGLLERYRYIKFGIVGASGTVVNLAVLHFGHEYLFNHIEAGYNKPYFSLALAIALATLNNFTWNRLWTWSDRVKTLEAGEVQPVSLSLLGMEFGQYVTASAFGSGMQYVLTLLLSGSMDYRLANIIAIVAASVSNFLANDRWTFKRKRD</sequence>
<evidence type="ECO:0000256" key="4">
    <source>
        <dbReference type="ARBA" id="ARBA00022989"/>
    </source>
</evidence>
<dbReference type="PANTHER" id="PTHR38459">
    <property type="entry name" value="PROPHAGE BACTOPRENOL-LINKED GLUCOSE TRANSLOCASE HOMOLOG"/>
    <property type="match status" value="1"/>
</dbReference>
<protein>
    <recommendedName>
        <fullName evidence="7">GtrA/DPMS transmembrane domain-containing protein</fullName>
    </recommendedName>
</protein>
<comment type="subcellular location">
    <subcellularLocation>
        <location evidence="1">Membrane</location>
        <topology evidence="1">Multi-pass membrane protein</topology>
    </subcellularLocation>
</comment>
<dbReference type="AlphaFoldDB" id="C9Y815"/>
<feature type="transmembrane region" description="Helical" evidence="6">
    <location>
        <begin position="57"/>
        <end position="74"/>
    </location>
</feature>
<accession>C9Y815</accession>
<dbReference type="EMBL" id="FN543104">
    <property type="protein sequence ID" value="CBA27515.1"/>
    <property type="molecule type" value="Genomic_DNA"/>
</dbReference>
<dbReference type="GO" id="GO:0005886">
    <property type="term" value="C:plasma membrane"/>
    <property type="evidence" value="ECO:0007669"/>
    <property type="project" value="TreeGrafter"/>
</dbReference>
<dbReference type="InterPro" id="IPR051401">
    <property type="entry name" value="GtrA_CellWall_Glycosyl"/>
</dbReference>
<evidence type="ECO:0000313" key="8">
    <source>
        <dbReference type="EMBL" id="CBA27515.1"/>
    </source>
</evidence>
<evidence type="ECO:0000256" key="6">
    <source>
        <dbReference type="SAM" id="Phobius"/>
    </source>
</evidence>
<evidence type="ECO:0000256" key="1">
    <source>
        <dbReference type="ARBA" id="ARBA00004141"/>
    </source>
</evidence>
<name>C9Y815_CURXX</name>
<dbReference type="GO" id="GO:0000271">
    <property type="term" value="P:polysaccharide biosynthetic process"/>
    <property type="evidence" value="ECO:0007669"/>
    <property type="project" value="InterPro"/>
</dbReference>
<evidence type="ECO:0000259" key="7">
    <source>
        <dbReference type="Pfam" id="PF04138"/>
    </source>
</evidence>
<keyword evidence="5 6" id="KW-0472">Membrane</keyword>
<reference evidence="8" key="1">
    <citation type="journal article" date="2010" name="Nature">
        <title>The dynamic genome of Hydra.</title>
        <authorList>
            <person name="Chapman J.A."/>
            <person name="Kirkness E.F."/>
            <person name="Simakov O."/>
            <person name="Hampson S.E."/>
            <person name="Mitros T."/>
            <person name="Weinmaier T."/>
            <person name="Rattei T."/>
            <person name="Balasubramanian P.G."/>
            <person name="Borman J."/>
            <person name="Busam D."/>
            <person name="Disbennett K."/>
            <person name="Pfannkoch C."/>
            <person name="Sumin N."/>
            <person name="Sutton G."/>
            <person name="Viswanathan L."/>
            <person name="Walenz B."/>
            <person name="Goodstein D.M."/>
            <person name="Hellsten U."/>
            <person name="Kawashima T."/>
            <person name="Prochnik S.E."/>
            <person name="Putnam N.H."/>
            <person name="Shu S."/>
            <person name="Blumberg B."/>
            <person name="Dana C.E."/>
            <person name="Gee L."/>
            <person name="Kibler D.F."/>
            <person name="Law L."/>
            <person name="Lindgens D."/>
            <person name="Martinez D.E."/>
            <person name="Peng J."/>
            <person name="Wigge P.A."/>
            <person name="Bertulat B."/>
            <person name="Guder C."/>
            <person name="Nakamura Y."/>
            <person name="Ozbek S."/>
            <person name="Watanabe H."/>
            <person name="Khalturin K."/>
            <person name="Hemmrich G."/>
            <person name="Franke A."/>
            <person name="Augustin R."/>
            <person name="Fraune S."/>
            <person name="Hayakawa E."/>
            <person name="Hayakawa S."/>
            <person name="Hirose M."/>
            <person name="Hwang J."/>
            <person name="Ikeo K."/>
            <person name="Nishimiya-Fujisawa C."/>
            <person name="Ogura A."/>
            <person name="Takahashi T."/>
            <person name="Steinmetz P.R."/>
            <person name="Zhang X."/>
            <person name="Aufschnaiter R."/>
            <person name="Eder M.K."/>
            <person name="Gorny A.K."/>
            <person name="Salvenmoser W."/>
            <person name="Heimberg A.M."/>
            <person name="Wheeler B.M."/>
            <person name="Peterson K.J."/>
            <person name="Boettger A."/>
            <person name="Tischler P."/>
            <person name="Wolf A."/>
            <person name="Gojobori T."/>
            <person name="Remington K.A."/>
            <person name="Strausberg R.L."/>
            <person name="Venter J."/>
            <person name="Technau U."/>
            <person name="Hobmayer B."/>
            <person name="Bosch T.C."/>
            <person name="Holstein T.W."/>
            <person name="Fujisawa T."/>
            <person name="Bode H.R."/>
            <person name="David C.N."/>
            <person name="Rokhsar D.S."/>
            <person name="Steele R.E."/>
        </authorList>
    </citation>
    <scope>NUCLEOTIDE SEQUENCE</scope>
</reference>
<dbReference type="PANTHER" id="PTHR38459:SF1">
    <property type="entry name" value="PROPHAGE BACTOPRENOL-LINKED GLUCOSE TRANSLOCASE HOMOLOG"/>
    <property type="match status" value="1"/>
</dbReference>